<dbReference type="AlphaFoldDB" id="A0AAV9UGG4"/>
<dbReference type="PANTHER" id="PTHR21660:SF1">
    <property type="entry name" value="ACYL-COENZYME A THIOESTERASE 13"/>
    <property type="match status" value="1"/>
</dbReference>
<accession>A0AAV9UGG4</accession>
<dbReference type="PANTHER" id="PTHR21660">
    <property type="entry name" value="THIOESTERASE SUPERFAMILY MEMBER-RELATED"/>
    <property type="match status" value="1"/>
</dbReference>
<evidence type="ECO:0000256" key="1">
    <source>
        <dbReference type="ARBA" id="ARBA00008324"/>
    </source>
</evidence>
<dbReference type="Proteomes" id="UP001375240">
    <property type="component" value="Unassembled WGS sequence"/>
</dbReference>
<dbReference type="GO" id="GO:0047617">
    <property type="term" value="F:fatty acyl-CoA hydrolase activity"/>
    <property type="evidence" value="ECO:0007669"/>
    <property type="project" value="InterPro"/>
</dbReference>
<keyword evidence="2" id="KW-0378">Hydrolase</keyword>
<dbReference type="NCBIfam" id="TIGR00369">
    <property type="entry name" value="unchar_dom_1"/>
    <property type="match status" value="1"/>
</dbReference>
<evidence type="ECO:0000256" key="3">
    <source>
        <dbReference type="SAM" id="MobiDB-lite"/>
    </source>
</evidence>
<proteinExistence type="inferred from homology"/>
<comment type="similarity">
    <text evidence="1">Belongs to the thioesterase PaaI family.</text>
</comment>
<dbReference type="InterPro" id="IPR006683">
    <property type="entry name" value="Thioestr_dom"/>
</dbReference>
<gene>
    <name evidence="5" type="ORF">TWF696_009087</name>
</gene>
<name>A0AAV9UGG4_9PEZI</name>
<evidence type="ECO:0000313" key="6">
    <source>
        <dbReference type="Proteomes" id="UP001375240"/>
    </source>
</evidence>
<dbReference type="Gene3D" id="3.10.129.10">
    <property type="entry name" value="Hotdog Thioesterase"/>
    <property type="match status" value="1"/>
</dbReference>
<sequence length="248" mass="27452">MQPLRRLIFSPSSSFRCCFCSSASKQTLRRPHAVPTRRTGPSRIQPLHTSARRPFAASQIVAMSDDGSDARPAPAATNGPSELDQTLLSRLKDTPLRQPETIIGPDDEGGPPTTWGRTIYSTLNPIKASLYPYPTATYTFYVEPRYANLSGNLHGGAAATIFDVATTMTLALVQKPEFWEYWGVTRTLSCSYLRPVQSNKYVTIQCEIVGLGKRLVHIKGTMKDKEGRVLITCEHDKVNIDSKIAPRL</sequence>
<comment type="caution">
    <text evidence="5">The sequence shown here is derived from an EMBL/GenBank/DDBJ whole genome shotgun (WGS) entry which is preliminary data.</text>
</comment>
<reference evidence="5 6" key="1">
    <citation type="submission" date="2019-10" db="EMBL/GenBank/DDBJ databases">
        <authorList>
            <person name="Palmer J.M."/>
        </authorList>
    </citation>
    <scope>NUCLEOTIDE SEQUENCE [LARGE SCALE GENOMIC DNA]</scope>
    <source>
        <strain evidence="5 6">TWF696</strain>
    </source>
</reference>
<dbReference type="CDD" id="cd03443">
    <property type="entry name" value="PaaI_thioesterase"/>
    <property type="match status" value="1"/>
</dbReference>
<organism evidence="5 6">
    <name type="scientific">Orbilia brochopaga</name>
    <dbReference type="NCBI Taxonomy" id="3140254"/>
    <lineage>
        <taxon>Eukaryota</taxon>
        <taxon>Fungi</taxon>
        <taxon>Dikarya</taxon>
        <taxon>Ascomycota</taxon>
        <taxon>Pezizomycotina</taxon>
        <taxon>Orbiliomycetes</taxon>
        <taxon>Orbiliales</taxon>
        <taxon>Orbiliaceae</taxon>
        <taxon>Orbilia</taxon>
    </lineage>
</organism>
<protein>
    <recommendedName>
        <fullName evidence="4">Thioesterase domain-containing protein</fullName>
    </recommendedName>
</protein>
<dbReference type="InterPro" id="IPR039298">
    <property type="entry name" value="ACOT13"/>
</dbReference>
<dbReference type="SUPFAM" id="SSF54637">
    <property type="entry name" value="Thioesterase/thiol ester dehydrase-isomerase"/>
    <property type="match status" value="1"/>
</dbReference>
<feature type="domain" description="Thioesterase" evidence="4">
    <location>
        <begin position="151"/>
        <end position="230"/>
    </location>
</feature>
<feature type="region of interest" description="Disordered" evidence="3">
    <location>
        <begin position="63"/>
        <end position="83"/>
    </location>
</feature>
<evidence type="ECO:0000313" key="5">
    <source>
        <dbReference type="EMBL" id="KAK6340767.1"/>
    </source>
</evidence>
<dbReference type="EMBL" id="JAVHNQ010000008">
    <property type="protein sequence ID" value="KAK6340767.1"/>
    <property type="molecule type" value="Genomic_DNA"/>
</dbReference>
<dbReference type="InterPro" id="IPR003736">
    <property type="entry name" value="PAAI_dom"/>
</dbReference>
<dbReference type="InterPro" id="IPR029069">
    <property type="entry name" value="HotDog_dom_sf"/>
</dbReference>
<evidence type="ECO:0000256" key="2">
    <source>
        <dbReference type="ARBA" id="ARBA00022801"/>
    </source>
</evidence>
<evidence type="ECO:0000259" key="4">
    <source>
        <dbReference type="Pfam" id="PF03061"/>
    </source>
</evidence>
<keyword evidence="6" id="KW-1185">Reference proteome</keyword>
<dbReference type="Pfam" id="PF03061">
    <property type="entry name" value="4HBT"/>
    <property type="match status" value="1"/>
</dbReference>